<keyword evidence="1" id="KW-0677">Repeat</keyword>
<name>A0A9D4K989_DREPO</name>
<gene>
    <name evidence="5" type="ORF">DPMN_108674</name>
</gene>
<evidence type="ECO:0000313" key="6">
    <source>
        <dbReference type="Proteomes" id="UP000828390"/>
    </source>
</evidence>
<evidence type="ECO:0000313" key="5">
    <source>
        <dbReference type="EMBL" id="KAH3835323.1"/>
    </source>
</evidence>
<keyword evidence="2 3" id="KW-0040">ANK repeat</keyword>
<dbReference type="GO" id="GO:0005829">
    <property type="term" value="C:cytosol"/>
    <property type="evidence" value="ECO:0007669"/>
    <property type="project" value="TreeGrafter"/>
</dbReference>
<evidence type="ECO:0000256" key="2">
    <source>
        <dbReference type="ARBA" id="ARBA00023043"/>
    </source>
</evidence>
<evidence type="ECO:0000256" key="4">
    <source>
        <dbReference type="SAM" id="MobiDB-lite"/>
    </source>
</evidence>
<dbReference type="OrthoDB" id="20727at2759"/>
<dbReference type="SUPFAM" id="SSF48403">
    <property type="entry name" value="Ankyrin repeat"/>
    <property type="match status" value="1"/>
</dbReference>
<proteinExistence type="predicted"/>
<dbReference type="GO" id="GO:0071356">
    <property type="term" value="P:cellular response to tumor necrosis factor"/>
    <property type="evidence" value="ECO:0007669"/>
    <property type="project" value="TreeGrafter"/>
</dbReference>
<keyword evidence="6" id="KW-1185">Reference proteome</keyword>
<dbReference type="PROSITE" id="PS50088">
    <property type="entry name" value="ANK_REPEAT"/>
    <property type="match status" value="3"/>
</dbReference>
<feature type="region of interest" description="Disordered" evidence="4">
    <location>
        <begin position="20"/>
        <end position="39"/>
    </location>
</feature>
<evidence type="ECO:0000256" key="1">
    <source>
        <dbReference type="ARBA" id="ARBA00022737"/>
    </source>
</evidence>
<dbReference type="GO" id="GO:0051059">
    <property type="term" value="F:NF-kappaB binding"/>
    <property type="evidence" value="ECO:0007669"/>
    <property type="project" value="TreeGrafter"/>
</dbReference>
<dbReference type="AlphaFoldDB" id="A0A9D4K989"/>
<dbReference type="InterPro" id="IPR051070">
    <property type="entry name" value="NF-kappa-B_inhibitor"/>
</dbReference>
<organism evidence="5 6">
    <name type="scientific">Dreissena polymorpha</name>
    <name type="common">Zebra mussel</name>
    <name type="synonym">Mytilus polymorpha</name>
    <dbReference type="NCBI Taxonomy" id="45954"/>
    <lineage>
        <taxon>Eukaryota</taxon>
        <taxon>Metazoa</taxon>
        <taxon>Spiralia</taxon>
        <taxon>Lophotrochozoa</taxon>
        <taxon>Mollusca</taxon>
        <taxon>Bivalvia</taxon>
        <taxon>Autobranchia</taxon>
        <taxon>Heteroconchia</taxon>
        <taxon>Euheterodonta</taxon>
        <taxon>Imparidentia</taxon>
        <taxon>Neoheterodontei</taxon>
        <taxon>Myida</taxon>
        <taxon>Dreissenoidea</taxon>
        <taxon>Dreissenidae</taxon>
        <taxon>Dreissena</taxon>
    </lineage>
</organism>
<dbReference type="PANTHER" id="PTHR46680">
    <property type="entry name" value="NF-KAPPA-B INHIBITOR ALPHA"/>
    <property type="match status" value="1"/>
</dbReference>
<evidence type="ECO:0000256" key="3">
    <source>
        <dbReference type="PROSITE-ProRule" id="PRU00023"/>
    </source>
</evidence>
<reference evidence="5" key="1">
    <citation type="journal article" date="2019" name="bioRxiv">
        <title>The Genome of the Zebra Mussel, Dreissena polymorpha: A Resource for Invasive Species Research.</title>
        <authorList>
            <person name="McCartney M.A."/>
            <person name="Auch B."/>
            <person name="Kono T."/>
            <person name="Mallez S."/>
            <person name="Zhang Y."/>
            <person name="Obille A."/>
            <person name="Becker A."/>
            <person name="Abrahante J.E."/>
            <person name="Garbe J."/>
            <person name="Badalamenti J.P."/>
            <person name="Herman A."/>
            <person name="Mangelson H."/>
            <person name="Liachko I."/>
            <person name="Sullivan S."/>
            <person name="Sone E.D."/>
            <person name="Koren S."/>
            <person name="Silverstein K.A.T."/>
            <person name="Beckman K.B."/>
            <person name="Gohl D.M."/>
        </authorList>
    </citation>
    <scope>NUCLEOTIDE SEQUENCE</scope>
    <source>
        <strain evidence="5">Duluth1</strain>
        <tissue evidence="5">Whole animal</tissue>
    </source>
</reference>
<dbReference type="Gene3D" id="1.25.40.20">
    <property type="entry name" value="Ankyrin repeat-containing domain"/>
    <property type="match status" value="1"/>
</dbReference>
<dbReference type="Pfam" id="PF12796">
    <property type="entry name" value="Ank_2"/>
    <property type="match status" value="2"/>
</dbReference>
<accession>A0A9D4K989</accession>
<sequence length="344" mass="38517">MLYSQEGSSFYLLSLRGHSKAKKSGSSRPSSSGYGSLDHTSDLNSTILPSSRESLTKSLENLNLDSLESPKSKRRCFEISTFELEDIESGYWSDSQAEDRDYYVKLATKDDEDGDTMLFIKIIHKETKQVLEIINNLPTIEPLHRHNLLRQSALHLSVLTDNPDVTRRLVVAGADVCRRDRLGNTPLHIACIHGFAESAKSLITPIRYSEARKNRYKIPYQQIPQDTEIRNFDGLTCLLLALQQMHTIVAGLLIEIDADINAVDLKSGKTALHIAAENGRREIVEYILKRTGVKLNAGNYAGYTPAELAQYKGHTRCLNVLLVHGADSPRPLPHESWDSDDDSD</sequence>
<dbReference type="EMBL" id="JAIWYP010000004">
    <property type="protein sequence ID" value="KAH3835323.1"/>
    <property type="molecule type" value="Genomic_DNA"/>
</dbReference>
<dbReference type="PRINTS" id="PR01415">
    <property type="entry name" value="ANKYRIN"/>
</dbReference>
<dbReference type="InterPro" id="IPR002110">
    <property type="entry name" value="Ankyrin_rpt"/>
</dbReference>
<feature type="repeat" description="ANK" evidence="3">
    <location>
        <begin position="267"/>
        <end position="300"/>
    </location>
</feature>
<feature type="repeat" description="ANK" evidence="3">
    <location>
        <begin position="149"/>
        <end position="181"/>
    </location>
</feature>
<feature type="compositionally biased region" description="Low complexity" evidence="4">
    <location>
        <begin position="26"/>
        <end position="36"/>
    </location>
</feature>
<comment type="caution">
    <text evidence="5">The sequence shown here is derived from an EMBL/GenBank/DDBJ whole genome shotgun (WGS) entry which is preliminary data.</text>
</comment>
<reference evidence="5" key="2">
    <citation type="submission" date="2020-11" db="EMBL/GenBank/DDBJ databases">
        <authorList>
            <person name="McCartney M.A."/>
            <person name="Auch B."/>
            <person name="Kono T."/>
            <person name="Mallez S."/>
            <person name="Becker A."/>
            <person name="Gohl D.M."/>
            <person name="Silverstein K.A.T."/>
            <person name="Koren S."/>
            <person name="Bechman K.B."/>
            <person name="Herman A."/>
            <person name="Abrahante J.E."/>
            <person name="Garbe J."/>
        </authorList>
    </citation>
    <scope>NUCLEOTIDE SEQUENCE</scope>
    <source>
        <strain evidence="5">Duluth1</strain>
        <tissue evidence="5">Whole animal</tissue>
    </source>
</reference>
<dbReference type="InterPro" id="IPR036770">
    <property type="entry name" value="Ankyrin_rpt-contain_sf"/>
</dbReference>
<dbReference type="PROSITE" id="PS50297">
    <property type="entry name" value="ANK_REP_REGION"/>
    <property type="match status" value="1"/>
</dbReference>
<dbReference type="Proteomes" id="UP000828390">
    <property type="component" value="Unassembled WGS sequence"/>
</dbReference>
<dbReference type="PANTHER" id="PTHR46680:SF3">
    <property type="entry name" value="NF-KAPPA-B INHIBITOR CACTUS"/>
    <property type="match status" value="1"/>
</dbReference>
<feature type="repeat" description="ANK" evidence="3">
    <location>
        <begin position="233"/>
        <end position="265"/>
    </location>
</feature>
<protein>
    <submittedName>
        <fullName evidence="5">Uncharacterized protein</fullName>
    </submittedName>
</protein>
<dbReference type="SMART" id="SM00248">
    <property type="entry name" value="ANK"/>
    <property type="match status" value="5"/>
</dbReference>